<gene>
    <name evidence="9" type="ORF">ARAM_001599</name>
</gene>
<evidence type="ECO:0000256" key="2">
    <source>
        <dbReference type="ARBA" id="ARBA00010617"/>
    </source>
</evidence>
<comment type="similarity">
    <text evidence="2">Belongs to the cytochrome P450 family.</text>
</comment>
<evidence type="ECO:0000256" key="8">
    <source>
        <dbReference type="PIRSR" id="PIRSR602401-1"/>
    </source>
</evidence>
<dbReference type="EMBL" id="JZBS01003737">
    <property type="protein sequence ID" value="KKK13832.1"/>
    <property type="molecule type" value="Genomic_DNA"/>
</dbReference>
<comment type="cofactor">
    <cofactor evidence="1 8">
        <name>heme</name>
        <dbReference type="ChEBI" id="CHEBI:30413"/>
    </cofactor>
</comment>
<dbReference type="GO" id="GO:0020037">
    <property type="term" value="F:heme binding"/>
    <property type="evidence" value="ECO:0007669"/>
    <property type="project" value="InterPro"/>
</dbReference>
<keyword evidence="10" id="KW-1185">Reference proteome</keyword>
<dbReference type="GO" id="GO:0005506">
    <property type="term" value="F:iron ion binding"/>
    <property type="evidence" value="ECO:0007669"/>
    <property type="project" value="InterPro"/>
</dbReference>
<keyword evidence="4 8" id="KW-0479">Metal-binding</keyword>
<dbReference type="InterPro" id="IPR036396">
    <property type="entry name" value="Cyt_P450_sf"/>
</dbReference>
<dbReference type="SUPFAM" id="SSF48264">
    <property type="entry name" value="Cytochrome P450"/>
    <property type="match status" value="1"/>
</dbReference>
<organism evidence="9 10">
    <name type="scientific">Aspergillus rambellii</name>
    <dbReference type="NCBI Taxonomy" id="308745"/>
    <lineage>
        <taxon>Eukaryota</taxon>
        <taxon>Fungi</taxon>
        <taxon>Dikarya</taxon>
        <taxon>Ascomycota</taxon>
        <taxon>Pezizomycotina</taxon>
        <taxon>Eurotiomycetes</taxon>
        <taxon>Eurotiomycetidae</taxon>
        <taxon>Eurotiales</taxon>
        <taxon>Aspergillaceae</taxon>
        <taxon>Aspergillus</taxon>
        <taxon>Aspergillus subgen. Nidulantes</taxon>
    </lineage>
</organism>
<dbReference type="GO" id="GO:0016705">
    <property type="term" value="F:oxidoreductase activity, acting on paired donors, with incorporation or reduction of molecular oxygen"/>
    <property type="evidence" value="ECO:0007669"/>
    <property type="project" value="InterPro"/>
</dbReference>
<dbReference type="Proteomes" id="UP000034291">
    <property type="component" value="Unassembled WGS sequence"/>
</dbReference>
<evidence type="ECO:0000256" key="7">
    <source>
        <dbReference type="ARBA" id="ARBA00023033"/>
    </source>
</evidence>
<name>A0A0F8WRF8_9EURO</name>
<dbReference type="PANTHER" id="PTHR46300">
    <property type="entry name" value="P450, PUTATIVE (EUROFUNG)-RELATED-RELATED"/>
    <property type="match status" value="1"/>
</dbReference>
<dbReference type="CDD" id="cd11065">
    <property type="entry name" value="CYP64-like"/>
    <property type="match status" value="1"/>
</dbReference>
<evidence type="ECO:0000256" key="4">
    <source>
        <dbReference type="ARBA" id="ARBA00022723"/>
    </source>
</evidence>
<keyword evidence="6 8" id="KW-0408">Iron</keyword>
<reference evidence="9 10" key="1">
    <citation type="submission" date="2015-02" db="EMBL/GenBank/DDBJ databases">
        <title>Draft Genome Sequences of Two Closely-Related Aflatoxigenic Aspergillus Species Obtained from the Cote d'Ivoire.</title>
        <authorList>
            <person name="Moore G.G."/>
            <person name="Beltz S.B."/>
            <person name="Mack B.M."/>
        </authorList>
    </citation>
    <scope>NUCLEOTIDE SEQUENCE [LARGE SCALE GENOMIC DNA]</scope>
    <source>
        <strain evidence="9 10">SRRC1468</strain>
    </source>
</reference>
<keyword evidence="7" id="KW-0503">Monooxygenase</keyword>
<accession>A0A0F8WRF8</accession>
<dbReference type="STRING" id="308745.A0A0F8WRF8"/>
<comment type="caution">
    <text evidence="9">The sequence shown here is derived from an EMBL/GenBank/DDBJ whole genome shotgun (WGS) entry which is preliminary data.</text>
</comment>
<dbReference type="InterPro" id="IPR001128">
    <property type="entry name" value="Cyt_P450"/>
</dbReference>
<proteinExistence type="inferred from homology"/>
<dbReference type="Gene3D" id="1.10.630.10">
    <property type="entry name" value="Cytochrome P450"/>
    <property type="match status" value="1"/>
</dbReference>
<evidence type="ECO:0008006" key="11">
    <source>
        <dbReference type="Google" id="ProtNLM"/>
    </source>
</evidence>
<sequence length="512" mass="58617">MLFMFITIAILLGIVYKFLDDRRKLPLPPGPKPLPLIGNIYQIPSENPWRKYQEWNATYGPIISFKLGLQTVICLGTHQVAHEILAKKSEVYSSRPPLVFMGECVFRGLNTALLPYTKQWRLHSRIQTKFLKPVWAERYAPLYDLESKQLLLDFLHGDHDIRDVFLRFSYSLTATLTYSKRIETVDGKMLRVIVEASESIAQMSATPMVSLVQLFPILNRLPRPLAPWKALGDEIYEKATALYRDCWTEGQKSQSWNWLRGAFDRSVTADIDTEEFIHIIGFIFDAGAEPMTGVMEIFVLAMLTFPDVMKKAQQEIDQRMNATNRSNQMPAGEDLVHLPYTMAILEETLRWRSIAPGGFAHKTTADDEFGGYRIPKGSMVIFNHWGMDLDPEVFHNPMEFRPERWLENPDLPLAVFGFARRACPGRHVGKGAIKLAICRMLWLFDILPPNVNGEEIKPDPLDMVQGLLSPPTPFKAVFKLRGVERADILEQEWRTTEKDPDTLMNSIYEKGA</sequence>
<protein>
    <recommendedName>
        <fullName evidence="11">Cytochrome P450</fullName>
    </recommendedName>
</protein>
<dbReference type="AlphaFoldDB" id="A0A0F8WRF8"/>
<evidence type="ECO:0000256" key="6">
    <source>
        <dbReference type="ARBA" id="ARBA00023004"/>
    </source>
</evidence>
<evidence type="ECO:0000256" key="3">
    <source>
        <dbReference type="ARBA" id="ARBA00022617"/>
    </source>
</evidence>
<evidence type="ECO:0000313" key="10">
    <source>
        <dbReference type="Proteomes" id="UP000034291"/>
    </source>
</evidence>
<evidence type="ECO:0000256" key="1">
    <source>
        <dbReference type="ARBA" id="ARBA00001971"/>
    </source>
</evidence>
<dbReference type="Pfam" id="PF00067">
    <property type="entry name" value="p450"/>
    <property type="match status" value="1"/>
</dbReference>
<dbReference type="PANTHER" id="PTHR46300:SF1">
    <property type="entry name" value="P450, PUTATIVE (EUROFUNG)-RELATED"/>
    <property type="match status" value="1"/>
</dbReference>
<dbReference type="PRINTS" id="PR00463">
    <property type="entry name" value="EP450I"/>
</dbReference>
<keyword evidence="5" id="KW-0560">Oxidoreductase</keyword>
<feature type="binding site" description="axial binding residue" evidence="8">
    <location>
        <position position="423"/>
    </location>
    <ligand>
        <name>heme</name>
        <dbReference type="ChEBI" id="CHEBI:30413"/>
    </ligand>
    <ligandPart>
        <name>Fe</name>
        <dbReference type="ChEBI" id="CHEBI:18248"/>
    </ligandPart>
</feature>
<dbReference type="InterPro" id="IPR002401">
    <property type="entry name" value="Cyt_P450_E_grp-I"/>
</dbReference>
<keyword evidence="3 8" id="KW-0349">Heme</keyword>
<evidence type="ECO:0000256" key="5">
    <source>
        <dbReference type="ARBA" id="ARBA00023002"/>
    </source>
</evidence>
<dbReference type="OrthoDB" id="1470350at2759"/>
<dbReference type="GO" id="GO:0004497">
    <property type="term" value="F:monooxygenase activity"/>
    <property type="evidence" value="ECO:0007669"/>
    <property type="project" value="UniProtKB-KW"/>
</dbReference>
<evidence type="ECO:0000313" key="9">
    <source>
        <dbReference type="EMBL" id="KKK13832.1"/>
    </source>
</evidence>
<dbReference type="InterPro" id="IPR050364">
    <property type="entry name" value="Cytochrome_P450_fung"/>
</dbReference>